<dbReference type="Pfam" id="PF24827">
    <property type="entry name" value="AstE_AspA_cat"/>
    <property type="match status" value="1"/>
</dbReference>
<evidence type="ECO:0000313" key="8">
    <source>
        <dbReference type="Proteomes" id="UP000008957"/>
    </source>
</evidence>
<evidence type="ECO:0000256" key="2">
    <source>
        <dbReference type="ARBA" id="ARBA00022723"/>
    </source>
</evidence>
<proteinExistence type="predicted"/>
<dbReference type="GO" id="GO:0046872">
    <property type="term" value="F:metal ion binding"/>
    <property type="evidence" value="ECO:0007669"/>
    <property type="project" value="UniProtKB-KW"/>
</dbReference>
<dbReference type="AlphaFoldDB" id="A0AB94IY80"/>
<keyword evidence="4" id="KW-0862">Zinc</keyword>
<evidence type="ECO:0000259" key="6">
    <source>
        <dbReference type="Pfam" id="PF24827"/>
    </source>
</evidence>
<gene>
    <name evidence="7" type="ORF">SY1_19170</name>
</gene>
<protein>
    <submittedName>
        <fullName evidence="7">Predicted deacylase</fullName>
    </submittedName>
</protein>
<accession>A0AB94IY80</accession>
<dbReference type="RefSeq" id="WP_015556899.1">
    <property type="nucleotide sequence ID" value="NC_021038.1"/>
</dbReference>
<dbReference type="EMBL" id="FP929056">
    <property type="protein sequence ID" value="CBL28752.1"/>
    <property type="molecule type" value="Genomic_DNA"/>
</dbReference>
<evidence type="ECO:0000256" key="4">
    <source>
        <dbReference type="ARBA" id="ARBA00022833"/>
    </source>
</evidence>
<dbReference type="InterPro" id="IPR055438">
    <property type="entry name" value="AstE_AspA_cat"/>
</dbReference>
<evidence type="ECO:0000256" key="5">
    <source>
        <dbReference type="SAM" id="SignalP"/>
    </source>
</evidence>
<evidence type="ECO:0000256" key="3">
    <source>
        <dbReference type="ARBA" id="ARBA00022801"/>
    </source>
</evidence>
<keyword evidence="8" id="KW-1185">Reference proteome</keyword>
<evidence type="ECO:0000256" key="1">
    <source>
        <dbReference type="ARBA" id="ARBA00001947"/>
    </source>
</evidence>
<dbReference type="KEGG" id="sbr:SY1_19170"/>
<name>A0AB94IY80_9BACT</name>
<dbReference type="Proteomes" id="UP000008957">
    <property type="component" value="Chromosome"/>
</dbReference>
<dbReference type="Gene3D" id="3.40.630.10">
    <property type="entry name" value="Zn peptidases"/>
    <property type="match status" value="2"/>
</dbReference>
<evidence type="ECO:0000313" key="7">
    <source>
        <dbReference type="EMBL" id="CBL28752.1"/>
    </source>
</evidence>
<keyword evidence="2" id="KW-0479">Metal-binding</keyword>
<keyword evidence="5" id="KW-0732">Signal</keyword>
<sequence length="388" mass="42906">MERLKWIKAMAAVLCTAAAAWSGAEFYAMRHYKEPVALGPGVTQVQKLSLYEPSLQGTANDCNLYFLDSGKPGGTVLLLGGTHPEEPAANLAAQVVVENARPEAGRLIVVTRANTSGSLYSRNGEAYPSFYDIETPWGKKTWRLGDRSGSPLDSWPDPEVYVHYPSRQMLAYMDIRNLNRCWPGRPNGLLVERTTYGLAQMIRAESVDVVVDLHEAELEYSVENTIVAHEKAQEIAAMASMLLTGTEFEVPIGMEFSPKTLHGLSHREVGDHTQAMSMLYEVAEPLLDRIRGVTDQKLVLEGKDEFVVEAGKHKLLYAPIDENGWHIDVRVGRHLSTFLQCLDIFSSMTPGREIVLTGVPRYAEVKEKGVGSFFHDPTKAPLGGVAYD</sequence>
<dbReference type="SUPFAM" id="SSF53187">
    <property type="entry name" value="Zn-dependent exopeptidases"/>
    <property type="match status" value="1"/>
</dbReference>
<feature type="domain" description="Succinylglutamate desuccinylase/Aspartoacylase catalytic" evidence="6">
    <location>
        <begin position="172"/>
        <end position="267"/>
    </location>
</feature>
<reference evidence="7 8" key="2">
    <citation type="submission" date="2010-03" db="EMBL/GenBank/DDBJ databases">
        <authorList>
            <person name="Pajon A."/>
        </authorList>
    </citation>
    <scope>NUCLEOTIDE SEQUENCE [LARGE SCALE GENOMIC DNA]</scope>
    <source>
        <strain evidence="7 8">SGP1</strain>
    </source>
</reference>
<dbReference type="GO" id="GO:0016788">
    <property type="term" value="F:hydrolase activity, acting on ester bonds"/>
    <property type="evidence" value="ECO:0007669"/>
    <property type="project" value="InterPro"/>
</dbReference>
<reference evidence="8" key="1">
    <citation type="submission" date="2010-03" db="EMBL/GenBank/DDBJ databases">
        <title>The genome sequence of Synergistetes sp. SGP1.</title>
        <authorList>
            <consortium name="metaHIT consortium -- http://www.metahit.eu/"/>
            <person name="Pajon A."/>
            <person name="Turner K."/>
            <person name="Parkhill J."/>
            <person name="Wade W."/>
            <person name="Vartoukian S."/>
        </authorList>
    </citation>
    <scope>NUCLEOTIDE SEQUENCE [LARGE SCALE GENOMIC DNA]</scope>
    <source>
        <strain evidence="8">SGP1</strain>
    </source>
</reference>
<comment type="cofactor">
    <cofactor evidence="1">
        <name>Zn(2+)</name>
        <dbReference type="ChEBI" id="CHEBI:29105"/>
    </cofactor>
</comment>
<feature type="signal peptide" evidence="5">
    <location>
        <begin position="1"/>
        <end position="24"/>
    </location>
</feature>
<feature type="chain" id="PRO_5044506845" evidence="5">
    <location>
        <begin position="25"/>
        <end position="388"/>
    </location>
</feature>
<keyword evidence="3" id="KW-0378">Hydrolase</keyword>
<organism evidence="7 8">
    <name type="scientific">Fretibacterium fastidiosum</name>
    <dbReference type="NCBI Taxonomy" id="651822"/>
    <lineage>
        <taxon>Bacteria</taxon>
        <taxon>Thermotogati</taxon>
        <taxon>Synergistota</taxon>
        <taxon>Synergistia</taxon>
        <taxon>Synergistales</taxon>
        <taxon>Aminobacteriaceae</taxon>
        <taxon>Fretibacterium</taxon>
    </lineage>
</organism>